<dbReference type="Pfam" id="PF02599">
    <property type="entry name" value="CsrA"/>
    <property type="match status" value="1"/>
</dbReference>
<keyword evidence="4" id="KW-0010">Activator</keyword>
<dbReference type="InterPro" id="IPR003751">
    <property type="entry name" value="CsrA"/>
</dbReference>
<keyword evidence="3" id="KW-0694">RNA-binding</keyword>
<name>A0A3G7TMI3_9PSED</name>
<sequence>MLVLSCNINKSIRLNDDITVTVLAVDREQVKLRISTPGTVPVFRREIYMKIKKGDNLKR</sequence>
<accession>A0A3G7TMI3</accession>
<evidence type="ECO:0000256" key="2">
    <source>
        <dbReference type="ARBA" id="ARBA00022845"/>
    </source>
</evidence>
<reference evidence="5 6" key="1">
    <citation type="submission" date="2018-03" db="EMBL/GenBank/DDBJ databases">
        <title>Diversity of phytobeneficial traits revealed by whole-genome analysis of worldwide-isolated phenazine-producing Pseudomonas spp.</title>
        <authorList>
            <person name="Biessy A."/>
            <person name="Novinscak A."/>
            <person name="Blom J."/>
            <person name="Leger G."/>
            <person name="Thomashow L.S."/>
            <person name="Cazorla F.M."/>
            <person name="Josic D."/>
            <person name="Filion M."/>
        </authorList>
    </citation>
    <scope>NUCLEOTIDE SEQUENCE [LARGE SCALE GENOMIC DNA]</scope>
    <source>
        <strain evidence="5 6">B25</strain>
    </source>
</reference>
<dbReference type="GO" id="GO:0045947">
    <property type="term" value="P:negative regulation of translational initiation"/>
    <property type="evidence" value="ECO:0007669"/>
    <property type="project" value="TreeGrafter"/>
</dbReference>
<evidence type="ECO:0000313" key="6">
    <source>
        <dbReference type="Proteomes" id="UP000268048"/>
    </source>
</evidence>
<proteinExistence type="predicted"/>
<gene>
    <name evidence="5" type="ORF">C4K04_2652</name>
</gene>
<dbReference type="GO" id="GO:0005829">
    <property type="term" value="C:cytosol"/>
    <property type="evidence" value="ECO:0007669"/>
    <property type="project" value="TreeGrafter"/>
</dbReference>
<dbReference type="GO" id="GO:0006402">
    <property type="term" value="P:mRNA catabolic process"/>
    <property type="evidence" value="ECO:0007669"/>
    <property type="project" value="InterPro"/>
</dbReference>
<protein>
    <recommendedName>
        <fullName evidence="7">Carbon storage regulator</fullName>
    </recommendedName>
</protein>
<organism evidence="5 6">
    <name type="scientific">Pseudomonas chlororaphis</name>
    <dbReference type="NCBI Taxonomy" id="587753"/>
    <lineage>
        <taxon>Bacteria</taxon>
        <taxon>Pseudomonadati</taxon>
        <taxon>Pseudomonadota</taxon>
        <taxon>Gammaproteobacteria</taxon>
        <taxon>Pseudomonadales</taxon>
        <taxon>Pseudomonadaceae</taxon>
        <taxon>Pseudomonas</taxon>
    </lineage>
</organism>
<evidence type="ECO:0000256" key="3">
    <source>
        <dbReference type="ARBA" id="ARBA00022884"/>
    </source>
</evidence>
<dbReference type="InterPro" id="IPR036107">
    <property type="entry name" value="CsrA_sf"/>
</dbReference>
<dbReference type="AlphaFoldDB" id="A0A3G7TMI3"/>
<evidence type="ECO:0000313" key="5">
    <source>
        <dbReference type="EMBL" id="AZE48324.1"/>
    </source>
</evidence>
<keyword evidence="2" id="KW-0810">Translation regulation</keyword>
<dbReference type="GO" id="GO:0006109">
    <property type="term" value="P:regulation of carbohydrate metabolic process"/>
    <property type="evidence" value="ECO:0007669"/>
    <property type="project" value="InterPro"/>
</dbReference>
<dbReference type="EMBL" id="CP027753">
    <property type="protein sequence ID" value="AZE48324.1"/>
    <property type="molecule type" value="Genomic_DNA"/>
</dbReference>
<dbReference type="Proteomes" id="UP000268048">
    <property type="component" value="Chromosome"/>
</dbReference>
<dbReference type="Gene3D" id="2.60.40.4380">
    <property type="entry name" value="Translational regulator CsrA"/>
    <property type="match status" value="1"/>
</dbReference>
<dbReference type="PANTHER" id="PTHR34984:SF1">
    <property type="entry name" value="CARBON STORAGE REGULATOR"/>
    <property type="match status" value="1"/>
</dbReference>
<dbReference type="RefSeq" id="WP_164486475.1">
    <property type="nucleotide sequence ID" value="NZ_CP027753.1"/>
</dbReference>
<dbReference type="GO" id="GO:0048027">
    <property type="term" value="F:mRNA 5'-UTR binding"/>
    <property type="evidence" value="ECO:0007669"/>
    <property type="project" value="TreeGrafter"/>
</dbReference>
<evidence type="ECO:0008006" key="7">
    <source>
        <dbReference type="Google" id="ProtNLM"/>
    </source>
</evidence>
<dbReference type="SUPFAM" id="SSF117130">
    <property type="entry name" value="CsrA-like"/>
    <property type="match status" value="1"/>
</dbReference>
<evidence type="ECO:0000256" key="4">
    <source>
        <dbReference type="ARBA" id="ARBA00023159"/>
    </source>
</evidence>
<evidence type="ECO:0000256" key="1">
    <source>
        <dbReference type="ARBA" id="ARBA00022490"/>
    </source>
</evidence>
<keyword evidence="1" id="KW-0963">Cytoplasm</keyword>
<dbReference type="PANTHER" id="PTHR34984">
    <property type="entry name" value="CARBON STORAGE REGULATOR"/>
    <property type="match status" value="1"/>
</dbReference>